<dbReference type="InterPro" id="IPR036392">
    <property type="entry name" value="PLAT/LH2_dom_sf"/>
</dbReference>
<evidence type="ECO:0000313" key="3">
    <source>
        <dbReference type="Proteomes" id="UP000663882"/>
    </source>
</evidence>
<proteinExistence type="predicted"/>
<gene>
    <name evidence="2" type="ORF">RFH988_LOCUS4922</name>
</gene>
<comment type="caution">
    <text evidence="2">The sequence shown here is derived from an EMBL/GenBank/DDBJ whole genome shotgun (WGS) entry which is preliminary data.</text>
</comment>
<sequence length="196" mass="21947">MSTVGSLAIFNATNLIRNEDKTTMLTTIEDTTTSYKGYLFFEIYTADEQGAGTDSNIYVTIVGTKNNLTRQALRSIGPSMNAFERNQVDVCMIYTNVKFDKTDNIIQGVELINDGKWVGSPWKPSCIYLSGVDGAQTNDQWIISGNSVFISLLEPNKAAFCLWPVIQELQEAKRLKEKQKMPMDPHGFVNVTSERI</sequence>
<protein>
    <recommendedName>
        <fullName evidence="1">PLAT domain-containing protein</fullName>
    </recommendedName>
</protein>
<dbReference type="AlphaFoldDB" id="A0A813U4F4"/>
<organism evidence="2 3">
    <name type="scientific">Rotaria sordida</name>
    <dbReference type="NCBI Taxonomy" id="392033"/>
    <lineage>
        <taxon>Eukaryota</taxon>
        <taxon>Metazoa</taxon>
        <taxon>Spiralia</taxon>
        <taxon>Gnathifera</taxon>
        <taxon>Rotifera</taxon>
        <taxon>Eurotatoria</taxon>
        <taxon>Bdelloidea</taxon>
        <taxon>Philodinida</taxon>
        <taxon>Philodinidae</taxon>
        <taxon>Rotaria</taxon>
    </lineage>
</organism>
<dbReference type="InterPro" id="IPR001024">
    <property type="entry name" value="PLAT/LH2_dom"/>
</dbReference>
<dbReference type="Pfam" id="PF01477">
    <property type="entry name" value="PLAT"/>
    <property type="match status" value="1"/>
</dbReference>
<reference evidence="2" key="1">
    <citation type="submission" date="2021-02" db="EMBL/GenBank/DDBJ databases">
        <authorList>
            <person name="Nowell W R."/>
        </authorList>
    </citation>
    <scope>NUCLEOTIDE SEQUENCE</scope>
</reference>
<name>A0A813U4F4_9BILA</name>
<evidence type="ECO:0000313" key="2">
    <source>
        <dbReference type="EMBL" id="CAF0820654.1"/>
    </source>
</evidence>
<dbReference type="Gene3D" id="2.60.60.20">
    <property type="entry name" value="PLAT/LH2 domain"/>
    <property type="match status" value="1"/>
</dbReference>
<dbReference type="SUPFAM" id="SSF49723">
    <property type="entry name" value="Lipase/lipooxygenase domain (PLAT/LH2 domain)"/>
    <property type="match status" value="1"/>
</dbReference>
<feature type="domain" description="PLAT" evidence="1">
    <location>
        <begin position="41"/>
        <end position="132"/>
    </location>
</feature>
<accession>A0A813U4F4</accession>
<dbReference type="EMBL" id="CAJNOO010000134">
    <property type="protein sequence ID" value="CAF0820654.1"/>
    <property type="molecule type" value="Genomic_DNA"/>
</dbReference>
<dbReference type="OrthoDB" id="5322100at2759"/>
<evidence type="ECO:0000259" key="1">
    <source>
        <dbReference type="Pfam" id="PF01477"/>
    </source>
</evidence>
<dbReference type="Proteomes" id="UP000663882">
    <property type="component" value="Unassembled WGS sequence"/>
</dbReference>